<dbReference type="InterPro" id="IPR050196">
    <property type="entry name" value="Cytochrome_P450_Monoox"/>
</dbReference>
<dbReference type="PANTHER" id="PTHR24291">
    <property type="entry name" value="CYTOCHROME P450 FAMILY 4"/>
    <property type="match status" value="1"/>
</dbReference>
<comment type="similarity">
    <text evidence="2 9">Belongs to the cytochrome P450 family.</text>
</comment>
<dbReference type="Pfam" id="PF00067">
    <property type="entry name" value="p450"/>
    <property type="match status" value="1"/>
</dbReference>
<keyword evidence="7 9" id="KW-0503">Monooxygenase</keyword>
<gene>
    <name evidence="10" type="primary">106084182</name>
</gene>
<dbReference type="CDD" id="cd20628">
    <property type="entry name" value="CYP4"/>
    <property type="match status" value="1"/>
</dbReference>
<keyword evidence="11" id="KW-1185">Reference proteome</keyword>
<evidence type="ECO:0000313" key="11">
    <source>
        <dbReference type="Proteomes" id="UP000095300"/>
    </source>
</evidence>
<dbReference type="PROSITE" id="PS00086">
    <property type="entry name" value="CYTOCHROME_P450"/>
    <property type="match status" value="1"/>
</dbReference>
<evidence type="ECO:0000256" key="7">
    <source>
        <dbReference type="ARBA" id="ARBA00023033"/>
    </source>
</evidence>
<name>A0A1I8P1I7_STOCA</name>
<dbReference type="PANTHER" id="PTHR24291:SF187">
    <property type="entry name" value="CYTOCHROME P450 4AE1-RELATED"/>
    <property type="match status" value="1"/>
</dbReference>
<keyword evidence="6 8" id="KW-0408">Iron</keyword>
<evidence type="ECO:0000256" key="3">
    <source>
        <dbReference type="ARBA" id="ARBA00022617"/>
    </source>
</evidence>
<feature type="binding site" description="axial binding residue" evidence="8">
    <location>
        <position position="468"/>
    </location>
    <ligand>
        <name>heme</name>
        <dbReference type="ChEBI" id="CHEBI:30413"/>
    </ligand>
    <ligandPart>
        <name>Fe</name>
        <dbReference type="ChEBI" id="CHEBI:18248"/>
    </ligandPart>
</feature>
<dbReference type="AlphaFoldDB" id="A0A1I8P1I7"/>
<dbReference type="STRING" id="35570.A0A1I8P1I7"/>
<dbReference type="GO" id="GO:0005506">
    <property type="term" value="F:iron ion binding"/>
    <property type="evidence" value="ECO:0007669"/>
    <property type="project" value="InterPro"/>
</dbReference>
<accession>A0A1I8P1I7</accession>
<evidence type="ECO:0008006" key="12">
    <source>
        <dbReference type="Google" id="ProtNLM"/>
    </source>
</evidence>
<protein>
    <recommendedName>
        <fullName evidence="12">Cytochrome P450</fullName>
    </recommendedName>
</protein>
<dbReference type="OrthoDB" id="1470350at2759"/>
<dbReference type="InterPro" id="IPR001128">
    <property type="entry name" value="Cyt_P450"/>
</dbReference>
<reference evidence="10" key="1">
    <citation type="submission" date="2020-05" db="UniProtKB">
        <authorList>
            <consortium name="EnsemblMetazoa"/>
        </authorList>
    </citation>
    <scope>IDENTIFICATION</scope>
    <source>
        <strain evidence="10">USDA</strain>
    </source>
</reference>
<dbReference type="SUPFAM" id="SSF48264">
    <property type="entry name" value="Cytochrome P450"/>
    <property type="match status" value="1"/>
</dbReference>
<dbReference type="GO" id="GO:0004497">
    <property type="term" value="F:monooxygenase activity"/>
    <property type="evidence" value="ECO:0007669"/>
    <property type="project" value="UniProtKB-KW"/>
</dbReference>
<comment type="cofactor">
    <cofactor evidence="1 8">
        <name>heme</name>
        <dbReference type="ChEBI" id="CHEBI:30413"/>
    </cofactor>
</comment>
<evidence type="ECO:0000256" key="4">
    <source>
        <dbReference type="ARBA" id="ARBA00022723"/>
    </source>
</evidence>
<keyword evidence="3 8" id="KW-0349">Heme</keyword>
<dbReference type="InterPro" id="IPR017972">
    <property type="entry name" value="Cyt_P450_CS"/>
</dbReference>
<dbReference type="GO" id="GO:0016705">
    <property type="term" value="F:oxidoreductase activity, acting on paired donors, with incorporation or reduction of molecular oxygen"/>
    <property type="evidence" value="ECO:0007669"/>
    <property type="project" value="InterPro"/>
</dbReference>
<evidence type="ECO:0000256" key="6">
    <source>
        <dbReference type="ARBA" id="ARBA00023004"/>
    </source>
</evidence>
<dbReference type="PRINTS" id="PR00463">
    <property type="entry name" value="EP450I"/>
</dbReference>
<organism evidence="10 11">
    <name type="scientific">Stomoxys calcitrans</name>
    <name type="common">Stable fly</name>
    <name type="synonym">Conops calcitrans</name>
    <dbReference type="NCBI Taxonomy" id="35570"/>
    <lineage>
        <taxon>Eukaryota</taxon>
        <taxon>Metazoa</taxon>
        <taxon>Ecdysozoa</taxon>
        <taxon>Arthropoda</taxon>
        <taxon>Hexapoda</taxon>
        <taxon>Insecta</taxon>
        <taxon>Pterygota</taxon>
        <taxon>Neoptera</taxon>
        <taxon>Endopterygota</taxon>
        <taxon>Diptera</taxon>
        <taxon>Brachycera</taxon>
        <taxon>Muscomorpha</taxon>
        <taxon>Muscoidea</taxon>
        <taxon>Muscidae</taxon>
        <taxon>Stomoxys</taxon>
    </lineage>
</organism>
<proteinExistence type="inferred from homology"/>
<dbReference type="Gene3D" id="1.10.630.10">
    <property type="entry name" value="Cytochrome P450"/>
    <property type="match status" value="1"/>
</dbReference>
<dbReference type="InterPro" id="IPR036396">
    <property type="entry name" value="Cyt_P450_sf"/>
</dbReference>
<evidence type="ECO:0000256" key="8">
    <source>
        <dbReference type="PIRSR" id="PIRSR602401-1"/>
    </source>
</evidence>
<dbReference type="VEuPathDB" id="VectorBase:SCAU004022"/>
<keyword evidence="4 8" id="KW-0479">Metal-binding</keyword>
<evidence type="ECO:0000256" key="2">
    <source>
        <dbReference type="ARBA" id="ARBA00010617"/>
    </source>
</evidence>
<dbReference type="InterPro" id="IPR002401">
    <property type="entry name" value="Cyt_P450_E_grp-I"/>
</dbReference>
<evidence type="ECO:0000256" key="5">
    <source>
        <dbReference type="ARBA" id="ARBA00023002"/>
    </source>
</evidence>
<evidence type="ECO:0000256" key="1">
    <source>
        <dbReference type="ARBA" id="ARBA00001971"/>
    </source>
</evidence>
<evidence type="ECO:0000313" key="10">
    <source>
        <dbReference type="EnsemblMetazoa" id="SCAU004022-PA"/>
    </source>
</evidence>
<dbReference type="Proteomes" id="UP000095300">
    <property type="component" value="Unassembled WGS sequence"/>
</dbReference>
<evidence type="ECO:0000256" key="9">
    <source>
        <dbReference type="RuleBase" id="RU000461"/>
    </source>
</evidence>
<dbReference type="PRINTS" id="PR00385">
    <property type="entry name" value="P450"/>
</dbReference>
<sequence length="520" mass="60006">MLVAILSFFAILIIVDYVWKRKTNQLLKNIPGPLDLPILGSAWLHLSAKPDELLKLAYYVTTNYGRVVKSWVLHIHALFVSDPKYIQAILSHPTEIKKNRMYSLLDKWLGEGLLTSHGPKWLARRRAITPAFHFQILDNFVNIFDQQAAIFASKLGKNSAEKNTSLEEITSAAMNYTVDVEHFIALATLDVICETAMGVKINAQTDEQCQYVQNLIEMQHIFLERFIRLPYRSEFLLKILNPKLYARYRKVMGALHSFTENIIKERRREMLNNLQAGNNDKHNHKTLETEATSVYGQKKQRMALLDILLSSTIDQQPLTDQDIREEVDTFMFEGHDTTKSGIGFTLFCLSRNPEVQKKLYEELKEVIGVDVSAPLTYNKLMDMKYMDKVIKESLRMYPPVPFIGRQLVQDLYIDNQCIPKGTSLLLGIMTMQNDAEYFPEPHRFIPERNEAPQNNFVFVPFSAGPRNCIGQRFAMLEMKAFLARTMQFYELLPLGEDVEPTISVVLKSKNGWQMGFRKRH</sequence>
<dbReference type="EnsemblMetazoa" id="SCAU004022-RA">
    <property type="protein sequence ID" value="SCAU004022-PA"/>
    <property type="gene ID" value="SCAU004022"/>
</dbReference>
<keyword evidence="5 9" id="KW-0560">Oxidoreductase</keyword>
<dbReference type="GO" id="GO:0020037">
    <property type="term" value="F:heme binding"/>
    <property type="evidence" value="ECO:0007669"/>
    <property type="project" value="InterPro"/>
</dbReference>